<accession>A0A061ENP9</accession>
<protein>
    <submittedName>
        <fullName evidence="1">Uncharacterized protein</fullName>
    </submittedName>
</protein>
<dbReference type="EMBL" id="CM001882">
    <property type="protein sequence ID" value="EOY03954.1"/>
    <property type="molecule type" value="Genomic_DNA"/>
</dbReference>
<gene>
    <name evidence="1" type="ORF">TCM_019174</name>
</gene>
<name>A0A061ENP9_THECC</name>
<evidence type="ECO:0000313" key="2">
    <source>
        <dbReference type="Proteomes" id="UP000026915"/>
    </source>
</evidence>
<proteinExistence type="predicted"/>
<dbReference type="InParanoid" id="A0A061ENP9"/>
<keyword evidence="2" id="KW-1185">Reference proteome</keyword>
<reference evidence="1 2" key="1">
    <citation type="journal article" date="2013" name="Genome Biol.">
        <title>The genome sequence of the most widely cultivated cacao type and its use to identify candidate genes regulating pod color.</title>
        <authorList>
            <person name="Motamayor J.C."/>
            <person name="Mockaitis K."/>
            <person name="Schmutz J."/>
            <person name="Haiminen N."/>
            <person name="Iii D.L."/>
            <person name="Cornejo O."/>
            <person name="Findley S.D."/>
            <person name="Zheng P."/>
            <person name="Utro F."/>
            <person name="Royaert S."/>
            <person name="Saski C."/>
            <person name="Jenkins J."/>
            <person name="Podicheti R."/>
            <person name="Zhao M."/>
            <person name="Scheffler B.E."/>
            <person name="Stack J.C."/>
            <person name="Feltus F.A."/>
            <person name="Mustiga G.M."/>
            <person name="Amores F."/>
            <person name="Phillips W."/>
            <person name="Marelli J.P."/>
            <person name="May G.D."/>
            <person name="Shapiro H."/>
            <person name="Ma J."/>
            <person name="Bustamante C.D."/>
            <person name="Schnell R.J."/>
            <person name="Main D."/>
            <person name="Gilbert D."/>
            <person name="Parida L."/>
            <person name="Kuhn D.N."/>
        </authorList>
    </citation>
    <scope>NUCLEOTIDE SEQUENCE [LARGE SCALE GENOMIC DNA]</scope>
    <source>
        <strain evidence="2">cv. Matina 1-6</strain>
    </source>
</reference>
<dbReference type="Gramene" id="EOY03954">
    <property type="protein sequence ID" value="EOY03954"/>
    <property type="gene ID" value="TCM_019174"/>
</dbReference>
<sequence>MKQKEHEGLSEEQAFKMAKLNKVFEKDYESSKFGPWMVAKKNYKKNAKIRSKRGEEEVILETMEQQIPKQIMIKTRNNMARFEDKETLKKNLQAYANVFNRNSVTVNAKIALSEHNLMHNKRSQIKEKSVSLAVTNMITLIKNQNAIMGVAFFNHVPKVIDPNSNISSFQEHGGKEDNLGVGVKGVAREKELT</sequence>
<dbReference type="Proteomes" id="UP000026915">
    <property type="component" value="Chromosome 4"/>
</dbReference>
<evidence type="ECO:0000313" key="1">
    <source>
        <dbReference type="EMBL" id="EOY03954.1"/>
    </source>
</evidence>
<dbReference type="AlphaFoldDB" id="A0A061ENP9"/>
<dbReference type="HOGENOM" id="CLU_1411071_0_0_1"/>
<organism evidence="1 2">
    <name type="scientific">Theobroma cacao</name>
    <name type="common">Cacao</name>
    <name type="synonym">Cocoa</name>
    <dbReference type="NCBI Taxonomy" id="3641"/>
    <lineage>
        <taxon>Eukaryota</taxon>
        <taxon>Viridiplantae</taxon>
        <taxon>Streptophyta</taxon>
        <taxon>Embryophyta</taxon>
        <taxon>Tracheophyta</taxon>
        <taxon>Spermatophyta</taxon>
        <taxon>Magnoliopsida</taxon>
        <taxon>eudicotyledons</taxon>
        <taxon>Gunneridae</taxon>
        <taxon>Pentapetalae</taxon>
        <taxon>rosids</taxon>
        <taxon>malvids</taxon>
        <taxon>Malvales</taxon>
        <taxon>Malvaceae</taxon>
        <taxon>Byttnerioideae</taxon>
        <taxon>Theobroma</taxon>
    </lineage>
</organism>